<sequence>MGILRGIKANTAISAARIPNNSAVTMAELKLFKLSPNLKNLPERRHHRPVNNARVSICYVEILKDGTNRTHLVDSRLVPIMESGWRSFDVTSAVHYWMESENKATMYLEVQVDGERPGSYASQMAQLVHFTSQNPHGDAKEIPELAVYTLDQAENGVHGDCSKLGENKDNRCCREEYFINFRQMTWTQYWIIEPAGYNAYRCTGGCRQPKLPFFQHPYGERTCSVVESAPLPVMYLVKKGDYTEIEVAEFPHMIVEKCSCSTDGLPRF</sequence>
<dbReference type="InterPro" id="IPR017948">
    <property type="entry name" value="TGFb_CS"/>
</dbReference>
<evidence type="ECO:0000256" key="1">
    <source>
        <dbReference type="ARBA" id="ARBA00004613"/>
    </source>
</evidence>
<name>A0AAD1VWZ2_PELCU</name>
<dbReference type="SUPFAM" id="SSF57501">
    <property type="entry name" value="Cystine-knot cytokines"/>
    <property type="match status" value="1"/>
</dbReference>
<dbReference type="EMBL" id="OW240913">
    <property type="protein sequence ID" value="CAH2255734.1"/>
    <property type="molecule type" value="Genomic_DNA"/>
</dbReference>
<keyword evidence="3" id="KW-0964">Secreted</keyword>
<dbReference type="Gene3D" id="2.10.90.10">
    <property type="entry name" value="Cystine-knot cytokines"/>
    <property type="match status" value="1"/>
</dbReference>
<dbReference type="PANTHER" id="PTHR11848">
    <property type="entry name" value="TGF-BETA FAMILY"/>
    <property type="match status" value="1"/>
</dbReference>
<dbReference type="Gene3D" id="2.60.120.970">
    <property type="match status" value="1"/>
</dbReference>
<dbReference type="GO" id="GO:0009948">
    <property type="term" value="P:anterior/posterior axis specification"/>
    <property type="evidence" value="ECO:0007669"/>
    <property type="project" value="TreeGrafter"/>
</dbReference>
<evidence type="ECO:0000256" key="4">
    <source>
        <dbReference type="ARBA" id="ARBA00023030"/>
    </source>
</evidence>
<comment type="similarity">
    <text evidence="2 6">Belongs to the TGF-beta family.</text>
</comment>
<dbReference type="InterPro" id="IPR029034">
    <property type="entry name" value="Cystine-knot_cytokine"/>
</dbReference>
<keyword evidence="5" id="KW-1015">Disulfide bond</keyword>
<accession>A0AAD1VWZ2</accession>
<dbReference type="SMART" id="SM00204">
    <property type="entry name" value="TGFB"/>
    <property type="match status" value="1"/>
</dbReference>
<comment type="subcellular location">
    <subcellularLocation>
        <location evidence="1">Secreted</location>
    </subcellularLocation>
</comment>
<evidence type="ECO:0000256" key="5">
    <source>
        <dbReference type="ARBA" id="ARBA00023157"/>
    </source>
</evidence>
<dbReference type="GO" id="GO:0008083">
    <property type="term" value="F:growth factor activity"/>
    <property type="evidence" value="ECO:0007669"/>
    <property type="project" value="UniProtKB-KW"/>
</dbReference>
<dbReference type="PROSITE" id="PS51362">
    <property type="entry name" value="TGF_BETA_2"/>
    <property type="match status" value="1"/>
</dbReference>
<keyword evidence="9" id="KW-1185">Reference proteome</keyword>
<dbReference type="Pfam" id="PF00019">
    <property type="entry name" value="TGF_beta"/>
    <property type="match status" value="1"/>
</dbReference>
<feature type="domain" description="TGF-beta family profile" evidence="7">
    <location>
        <begin position="155"/>
        <end position="261"/>
    </location>
</feature>
<reference evidence="8" key="1">
    <citation type="submission" date="2022-03" db="EMBL/GenBank/DDBJ databases">
        <authorList>
            <person name="Alioto T."/>
            <person name="Alioto T."/>
            <person name="Gomez Garrido J."/>
        </authorList>
    </citation>
    <scope>NUCLEOTIDE SEQUENCE</scope>
</reference>
<dbReference type="PRINTS" id="PR01427">
    <property type="entry name" value="TGFBETA4"/>
</dbReference>
<evidence type="ECO:0000313" key="8">
    <source>
        <dbReference type="EMBL" id="CAH2255734.1"/>
    </source>
</evidence>
<dbReference type="GO" id="GO:0005615">
    <property type="term" value="C:extracellular space"/>
    <property type="evidence" value="ECO:0007669"/>
    <property type="project" value="TreeGrafter"/>
</dbReference>
<evidence type="ECO:0000259" key="7">
    <source>
        <dbReference type="PROSITE" id="PS51362"/>
    </source>
</evidence>
<dbReference type="InterPro" id="IPR001111">
    <property type="entry name" value="TGF-b_propeptide"/>
</dbReference>
<dbReference type="PROSITE" id="PS00250">
    <property type="entry name" value="TGF_BETA_1"/>
    <property type="match status" value="1"/>
</dbReference>
<protein>
    <submittedName>
        <fullName evidence="8">Left-right determination factor 2-like</fullName>
    </submittedName>
</protein>
<dbReference type="Proteomes" id="UP001295444">
    <property type="component" value="Chromosome 02"/>
</dbReference>
<evidence type="ECO:0000313" key="9">
    <source>
        <dbReference type="Proteomes" id="UP001295444"/>
    </source>
</evidence>
<dbReference type="InterPro" id="IPR015615">
    <property type="entry name" value="TGF-beta-rel"/>
</dbReference>
<dbReference type="InterPro" id="IPR003942">
    <property type="entry name" value="LRDF"/>
</dbReference>
<dbReference type="GO" id="GO:0005125">
    <property type="term" value="F:cytokine activity"/>
    <property type="evidence" value="ECO:0007669"/>
    <property type="project" value="TreeGrafter"/>
</dbReference>
<evidence type="ECO:0000256" key="6">
    <source>
        <dbReference type="RuleBase" id="RU000354"/>
    </source>
</evidence>
<dbReference type="Pfam" id="PF00688">
    <property type="entry name" value="TGFb_propeptide"/>
    <property type="match status" value="1"/>
</dbReference>
<dbReference type="PANTHER" id="PTHR11848:SF226">
    <property type="entry name" value="LEFT-RIGHT DETERMINATION FACTOR"/>
    <property type="match status" value="1"/>
</dbReference>
<evidence type="ECO:0000256" key="3">
    <source>
        <dbReference type="ARBA" id="ARBA00022525"/>
    </source>
</evidence>
<proteinExistence type="inferred from homology"/>
<dbReference type="FunFam" id="2.10.90.10:FF:000047">
    <property type="entry name" value="Left-right determination factor"/>
    <property type="match status" value="1"/>
</dbReference>
<dbReference type="InterPro" id="IPR001839">
    <property type="entry name" value="TGF-b_C"/>
</dbReference>
<organism evidence="8 9">
    <name type="scientific">Pelobates cultripes</name>
    <name type="common">Western spadefoot toad</name>
    <dbReference type="NCBI Taxonomy" id="61616"/>
    <lineage>
        <taxon>Eukaryota</taxon>
        <taxon>Metazoa</taxon>
        <taxon>Chordata</taxon>
        <taxon>Craniata</taxon>
        <taxon>Vertebrata</taxon>
        <taxon>Euteleostomi</taxon>
        <taxon>Amphibia</taxon>
        <taxon>Batrachia</taxon>
        <taxon>Anura</taxon>
        <taxon>Pelobatoidea</taxon>
        <taxon>Pelobatidae</taxon>
        <taxon>Pelobates</taxon>
    </lineage>
</organism>
<dbReference type="GO" id="GO:0005160">
    <property type="term" value="F:transforming growth factor beta receptor binding"/>
    <property type="evidence" value="ECO:0007669"/>
    <property type="project" value="InterPro"/>
</dbReference>
<dbReference type="CDD" id="cd13758">
    <property type="entry name" value="TGF_beta_LEFTY1_2"/>
    <property type="match status" value="1"/>
</dbReference>
<evidence type="ECO:0000256" key="2">
    <source>
        <dbReference type="ARBA" id="ARBA00006656"/>
    </source>
</evidence>
<keyword evidence="4 6" id="KW-0339">Growth factor</keyword>
<gene>
    <name evidence="8" type="ORF">PECUL_23A041039</name>
</gene>
<dbReference type="AlphaFoldDB" id="A0AAD1VWZ2"/>